<feature type="non-terminal residue" evidence="2">
    <location>
        <position position="229"/>
    </location>
</feature>
<evidence type="ECO:0000256" key="1">
    <source>
        <dbReference type="SAM" id="Phobius"/>
    </source>
</evidence>
<dbReference type="AlphaFoldDB" id="A0AAD8FJZ7"/>
<comment type="caution">
    <text evidence="2">The sequence shown here is derived from an EMBL/GenBank/DDBJ whole genome shotgun (WGS) entry which is preliminary data.</text>
</comment>
<proteinExistence type="predicted"/>
<gene>
    <name evidence="2" type="ORF">Bpfe_003473</name>
</gene>
<dbReference type="EMBL" id="JASAOG010000009">
    <property type="protein sequence ID" value="KAK0066738.1"/>
    <property type="molecule type" value="Genomic_DNA"/>
</dbReference>
<name>A0AAD8FJZ7_BIOPF</name>
<evidence type="ECO:0000313" key="2">
    <source>
        <dbReference type="EMBL" id="KAK0066738.1"/>
    </source>
</evidence>
<feature type="transmembrane region" description="Helical" evidence="1">
    <location>
        <begin position="12"/>
        <end position="35"/>
    </location>
</feature>
<dbReference type="Proteomes" id="UP001233172">
    <property type="component" value="Unassembled WGS sequence"/>
</dbReference>
<feature type="transmembrane region" description="Helical" evidence="1">
    <location>
        <begin position="158"/>
        <end position="180"/>
    </location>
</feature>
<reference evidence="2" key="1">
    <citation type="journal article" date="2023" name="PLoS Negl. Trop. Dis.">
        <title>A genome sequence for Biomphalaria pfeifferi, the major vector snail for the human-infecting parasite Schistosoma mansoni.</title>
        <authorList>
            <person name="Bu L."/>
            <person name="Lu L."/>
            <person name="Laidemitt M.R."/>
            <person name="Zhang S.M."/>
            <person name="Mutuku M."/>
            <person name="Mkoji G."/>
            <person name="Steinauer M."/>
            <person name="Loker E.S."/>
        </authorList>
    </citation>
    <scope>NUCLEOTIDE SEQUENCE</scope>
    <source>
        <strain evidence="2">KasaAsao</strain>
    </source>
</reference>
<keyword evidence="1" id="KW-0812">Transmembrane</keyword>
<keyword evidence="3" id="KW-1185">Reference proteome</keyword>
<accession>A0AAD8FJZ7</accession>
<reference evidence="2" key="2">
    <citation type="submission" date="2023-04" db="EMBL/GenBank/DDBJ databases">
        <authorList>
            <person name="Bu L."/>
            <person name="Lu L."/>
            <person name="Laidemitt M.R."/>
            <person name="Zhang S.M."/>
            <person name="Mutuku M."/>
            <person name="Mkoji G."/>
            <person name="Steinauer M."/>
            <person name="Loker E.S."/>
        </authorList>
    </citation>
    <scope>NUCLEOTIDE SEQUENCE</scope>
    <source>
        <strain evidence="2">KasaAsao</strain>
        <tissue evidence="2">Whole Snail</tissue>
    </source>
</reference>
<evidence type="ECO:0000313" key="3">
    <source>
        <dbReference type="Proteomes" id="UP001233172"/>
    </source>
</evidence>
<keyword evidence="1" id="KW-1133">Transmembrane helix</keyword>
<organism evidence="2 3">
    <name type="scientific">Biomphalaria pfeifferi</name>
    <name type="common">Bloodfluke planorb</name>
    <name type="synonym">Freshwater snail</name>
    <dbReference type="NCBI Taxonomy" id="112525"/>
    <lineage>
        <taxon>Eukaryota</taxon>
        <taxon>Metazoa</taxon>
        <taxon>Spiralia</taxon>
        <taxon>Lophotrochozoa</taxon>
        <taxon>Mollusca</taxon>
        <taxon>Gastropoda</taxon>
        <taxon>Heterobranchia</taxon>
        <taxon>Euthyneura</taxon>
        <taxon>Panpulmonata</taxon>
        <taxon>Hygrophila</taxon>
        <taxon>Lymnaeoidea</taxon>
        <taxon>Planorbidae</taxon>
        <taxon>Biomphalaria</taxon>
    </lineage>
</organism>
<keyword evidence="1" id="KW-0472">Membrane</keyword>
<sequence>TLVNRNMERIFSTILIVVLVIICILMFTGNCYATIIRVGESYTVRAKFKHVLKEDLEVVWFDNDETVSQCSLRGGCLEDFQGETWTTLTFDPQTGLASCDVTILKVTRQKVGTWKLNYLGTAGLVHTESLFSCTLNNSVTPDSINSTCDAIPSSNSNVIAYVTILFAIVIVTVAMTYLCIKFFKFDKYVHIEKCKMYWIVNARGSKSCKERKLCHVKHIAVESLLIQKV</sequence>
<protein>
    <submittedName>
        <fullName evidence="2">Uncharacterized protein</fullName>
    </submittedName>
</protein>